<protein>
    <recommendedName>
        <fullName evidence="4">DUF962 domain-containing protein</fullName>
    </recommendedName>
</protein>
<feature type="compositionally biased region" description="Gly residues" evidence="1">
    <location>
        <begin position="164"/>
        <end position="175"/>
    </location>
</feature>
<feature type="region of interest" description="Disordered" evidence="1">
    <location>
        <begin position="144"/>
        <end position="175"/>
    </location>
</feature>
<name>A0A2V0P6K8_9CHLO</name>
<evidence type="ECO:0008006" key="4">
    <source>
        <dbReference type="Google" id="ProtNLM"/>
    </source>
</evidence>
<evidence type="ECO:0000313" key="2">
    <source>
        <dbReference type="EMBL" id="GBF95476.1"/>
    </source>
</evidence>
<dbReference type="Proteomes" id="UP000247498">
    <property type="component" value="Unassembled WGS sequence"/>
</dbReference>
<proteinExistence type="predicted"/>
<organism evidence="2 3">
    <name type="scientific">Raphidocelis subcapitata</name>
    <dbReference type="NCBI Taxonomy" id="307507"/>
    <lineage>
        <taxon>Eukaryota</taxon>
        <taxon>Viridiplantae</taxon>
        <taxon>Chlorophyta</taxon>
        <taxon>core chlorophytes</taxon>
        <taxon>Chlorophyceae</taxon>
        <taxon>CS clade</taxon>
        <taxon>Sphaeropleales</taxon>
        <taxon>Selenastraceae</taxon>
        <taxon>Raphidocelis</taxon>
    </lineage>
</organism>
<dbReference type="AlphaFoldDB" id="A0A2V0P6K8"/>
<feature type="compositionally biased region" description="Gly residues" evidence="1">
    <location>
        <begin position="146"/>
        <end position="157"/>
    </location>
</feature>
<dbReference type="EMBL" id="BDRX01000065">
    <property type="protein sequence ID" value="GBF95476.1"/>
    <property type="molecule type" value="Genomic_DNA"/>
</dbReference>
<dbReference type="InterPro" id="IPR009305">
    <property type="entry name" value="Mpo1-like"/>
</dbReference>
<accession>A0A2V0P6K8</accession>
<evidence type="ECO:0000256" key="1">
    <source>
        <dbReference type="SAM" id="MobiDB-lite"/>
    </source>
</evidence>
<dbReference type="OrthoDB" id="5511466at2759"/>
<evidence type="ECO:0000313" key="3">
    <source>
        <dbReference type="Proteomes" id="UP000247498"/>
    </source>
</evidence>
<dbReference type="InParanoid" id="A0A2V0P6K8"/>
<sequence length="175" mass="17581">MSTAAAAGAAAAGAVEAAGAGAGAAAGAPPPRRVRYANLNEFYHQLYKHEHRRTGTRALHVAGTCLGALQLAAALALRRPQLLLTALATGYGCAWASHYCIEHNRPATFQYPLLSFASDWVMAWNILTGRESLFEAAAAAAAAGGESEGSSGGGGGGDAKRAGEGGGKGGSGKEE</sequence>
<reference evidence="2 3" key="1">
    <citation type="journal article" date="2018" name="Sci. Rep.">
        <title>Raphidocelis subcapitata (=Pseudokirchneriella subcapitata) provides an insight into genome evolution and environmental adaptations in the Sphaeropleales.</title>
        <authorList>
            <person name="Suzuki S."/>
            <person name="Yamaguchi H."/>
            <person name="Nakajima N."/>
            <person name="Kawachi M."/>
        </authorList>
    </citation>
    <scope>NUCLEOTIDE SEQUENCE [LARGE SCALE GENOMIC DNA]</scope>
    <source>
        <strain evidence="2 3">NIES-35</strain>
    </source>
</reference>
<dbReference type="Pfam" id="PF06127">
    <property type="entry name" value="Mpo1-like"/>
    <property type="match status" value="1"/>
</dbReference>
<dbReference type="PANTHER" id="PTHR34205:SF2">
    <property type="entry name" value="DUF962 DOMAIN-CONTAINING PROTEIN"/>
    <property type="match status" value="1"/>
</dbReference>
<gene>
    <name evidence="2" type="ORF">Rsub_07826</name>
</gene>
<dbReference type="PANTHER" id="PTHR34205">
    <property type="entry name" value="TRANSMEMBRANE PROTEIN"/>
    <property type="match status" value="1"/>
</dbReference>
<comment type="caution">
    <text evidence="2">The sequence shown here is derived from an EMBL/GenBank/DDBJ whole genome shotgun (WGS) entry which is preliminary data.</text>
</comment>
<keyword evidence="3" id="KW-1185">Reference proteome</keyword>